<evidence type="ECO:0000313" key="12">
    <source>
        <dbReference type="Proteomes" id="UP000786811"/>
    </source>
</evidence>
<evidence type="ECO:0000256" key="4">
    <source>
        <dbReference type="ARBA" id="ARBA00022862"/>
    </source>
</evidence>
<protein>
    <recommendedName>
        <fullName evidence="8">Superoxide dismutase [Cu-Zn]</fullName>
        <ecNumber evidence="8">1.15.1.1</ecNumber>
    </recommendedName>
</protein>
<dbReference type="FunFam" id="2.60.40.200:FF:000001">
    <property type="entry name" value="Superoxide dismutase [Cu-Zn]"/>
    <property type="match status" value="1"/>
</dbReference>
<keyword evidence="6 8" id="KW-0186">Copper</keyword>
<evidence type="ECO:0000256" key="6">
    <source>
        <dbReference type="ARBA" id="ARBA00023008"/>
    </source>
</evidence>
<dbReference type="PROSITE" id="PS00332">
    <property type="entry name" value="SOD_CU_ZN_2"/>
    <property type="match status" value="1"/>
</dbReference>
<comment type="function">
    <text evidence="8">Destroys radicals which are normally produced within the cells and which are toxic to biological systems.</text>
</comment>
<keyword evidence="2 8" id="KW-0479">Metal-binding</keyword>
<dbReference type="EMBL" id="CAJNRD030001119">
    <property type="protein sequence ID" value="CAG5090986.1"/>
    <property type="molecule type" value="Genomic_DNA"/>
</dbReference>
<keyword evidence="12" id="KW-1185">Reference proteome</keyword>
<feature type="chain" id="PRO_5035308751" description="Superoxide dismutase [Cu-Zn]" evidence="9">
    <location>
        <begin position="18"/>
        <end position="173"/>
    </location>
</feature>
<reference evidence="11" key="1">
    <citation type="submission" date="2021-04" db="EMBL/GenBank/DDBJ databases">
        <authorList>
            <person name="Chebbi M.A.C M."/>
        </authorList>
    </citation>
    <scope>NUCLEOTIDE SEQUENCE</scope>
</reference>
<sequence>MKSSIVLLLAFAAVAVSKDIVAVVKLMPHDITKFVTGNLKFVQSNPTGPVTITGTINGLTPGKHGFHVHEKGDLTDNCTTTGGHFNPTNQAHGAPTDTIRHVGDLGNIEATAQGVATVNIVDKMISLSGPNGIIGRAVVVHSGVDDLGKGGHELSKTTGNAGTRWSCGVIGIM</sequence>
<dbReference type="InterPro" id="IPR036423">
    <property type="entry name" value="SOD-like_Cu/Zn_dom_sf"/>
</dbReference>
<evidence type="ECO:0000256" key="3">
    <source>
        <dbReference type="ARBA" id="ARBA00022833"/>
    </source>
</evidence>
<dbReference type="Proteomes" id="UP000786811">
    <property type="component" value="Unassembled WGS sequence"/>
</dbReference>
<dbReference type="AlphaFoldDB" id="A0A8J2HBD8"/>
<comment type="cofactor">
    <cofactor evidence="8">
        <name>Zn(2+)</name>
        <dbReference type="ChEBI" id="CHEBI:29105"/>
    </cofactor>
    <text evidence="8">Binds 1 zinc ion per subunit.</text>
</comment>
<comment type="caution">
    <text evidence="11">The sequence shown here is derived from an EMBL/GenBank/DDBJ whole genome shotgun (WGS) entry which is preliminary data.</text>
</comment>
<dbReference type="InterPro" id="IPR024134">
    <property type="entry name" value="SOD_Cu/Zn_/chaperone"/>
</dbReference>
<gene>
    <name evidence="11" type="ORF">HICCMSTLAB_LOCUS5831</name>
</gene>
<comment type="similarity">
    <text evidence="1 8">Belongs to the Cu-Zn superoxide dismutase family.</text>
</comment>
<evidence type="ECO:0000259" key="10">
    <source>
        <dbReference type="Pfam" id="PF00080"/>
    </source>
</evidence>
<proteinExistence type="inferred from homology"/>
<accession>A0A8J2HBD8</accession>
<evidence type="ECO:0000256" key="2">
    <source>
        <dbReference type="ARBA" id="ARBA00022723"/>
    </source>
</evidence>
<dbReference type="Gene3D" id="2.60.40.200">
    <property type="entry name" value="Superoxide dismutase, copper/zinc binding domain"/>
    <property type="match status" value="1"/>
</dbReference>
<dbReference type="EC" id="1.15.1.1" evidence="8"/>
<evidence type="ECO:0000256" key="8">
    <source>
        <dbReference type="RuleBase" id="RU000393"/>
    </source>
</evidence>
<comment type="catalytic activity">
    <reaction evidence="7 8">
        <text>2 superoxide + 2 H(+) = H2O2 + O2</text>
        <dbReference type="Rhea" id="RHEA:20696"/>
        <dbReference type="ChEBI" id="CHEBI:15378"/>
        <dbReference type="ChEBI" id="CHEBI:15379"/>
        <dbReference type="ChEBI" id="CHEBI:16240"/>
        <dbReference type="ChEBI" id="CHEBI:18421"/>
        <dbReference type="EC" id="1.15.1.1"/>
    </reaction>
</comment>
<dbReference type="InterPro" id="IPR018152">
    <property type="entry name" value="SOD_Cu/Zn_BS"/>
</dbReference>
<feature type="signal peptide" evidence="9">
    <location>
        <begin position="1"/>
        <end position="17"/>
    </location>
</feature>
<evidence type="ECO:0000256" key="9">
    <source>
        <dbReference type="SAM" id="SignalP"/>
    </source>
</evidence>
<keyword evidence="4" id="KW-0049">Antioxidant</keyword>
<keyword evidence="5 8" id="KW-0560">Oxidoreductase</keyword>
<evidence type="ECO:0000256" key="5">
    <source>
        <dbReference type="ARBA" id="ARBA00023002"/>
    </source>
</evidence>
<dbReference type="GO" id="GO:0004784">
    <property type="term" value="F:superoxide dismutase activity"/>
    <property type="evidence" value="ECO:0007669"/>
    <property type="project" value="UniProtKB-EC"/>
</dbReference>
<dbReference type="PROSITE" id="PS00087">
    <property type="entry name" value="SOD_CU_ZN_1"/>
    <property type="match status" value="1"/>
</dbReference>
<evidence type="ECO:0000256" key="1">
    <source>
        <dbReference type="ARBA" id="ARBA00010457"/>
    </source>
</evidence>
<name>A0A8J2HBD8_COTCN</name>
<comment type="cofactor">
    <cofactor evidence="8">
        <name>Cu cation</name>
        <dbReference type="ChEBI" id="CHEBI:23378"/>
    </cofactor>
    <text evidence="8">Binds 1 copper ion per subunit.</text>
</comment>
<keyword evidence="9" id="KW-0732">Signal</keyword>
<evidence type="ECO:0000313" key="11">
    <source>
        <dbReference type="EMBL" id="CAG5090986.1"/>
    </source>
</evidence>
<dbReference type="PRINTS" id="PR00068">
    <property type="entry name" value="CUZNDISMTASE"/>
</dbReference>
<dbReference type="OrthoDB" id="2015551at2759"/>
<dbReference type="CDD" id="cd00305">
    <property type="entry name" value="Cu-Zn_Superoxide_Dismutase"/>
    <property type="match status" value="1"/>
</dbReference>
<dbReference type="PANTHER" id="PTHR10003">
    <property type="entry name" value="SUPEROXIDE DISMUTASE CU-ZN -RELATED"/>
    <property type="match status" value="1"/>
</dbReference>
<feature type="domain" description="Superoxide dismutase copper/zinc binding" evidence="10">
    <location>
        <begin position="35"/>
        <end position="170"/>
    </location>
</feature>
<keyword evidence="3 8" id="KW-0862">Zinc</keyword>
<dbReference type="GO" id="GO:0005507">
    <property type="term" value="F:copper ion binding"/>
    <property type="evidence" value="ECO:0007669"/>
    <property type="project" value="InterPro"/>
</dbReference>
<dbReference type="Pfam" id="PF00080">
    <property type="entry name" value="Sod_Cu"/>
    <property type="match status" value="1"/>
</dbReference>
<evidence type="ECO:0000256" key="7">
    <source>
        <dbReference type="ARBA" id="ARBA00049204"/>
    </source>
</evidence>
<organism evidence="11 12">
    <name type="scientific">Cotesia congregata</name>
    <name type="common">Parasitoid wasp</name>
    <name type="synonym">Apanteles congregatus</name>
    <dbReference type="NCBI Taxonomy" id="51543"/>
    <lineage>
        <taxon>Eukaryota</taxon>
        <taxon>Metazoa</taxon>
        <taxon>Ecdysozoa</taxon>
        <taxon>Arthropoda</taxon>
        <taxon>Hexapoda</taxon>
        <taxon>Insecta</taxon>
        <taxon>Pterygota</taxon>
        <taxon>Neoptera</taxon>
        <taxon>Endopterygota</taxon>
        <taxon>Hymenoptera</taxon>
        <taxon>Apocrita</taxon>
        <taxon>Ichneumonoidea</taxon>
        <taxon>Braconidae</taxon>
        <taxon>Microgastrinae</taxon>
        <taxon>Cotesia</taxon>
    </lineage>
</organism>
<dbReference type="InterPro" id="IPR001424">
    <property type="entry name" value="SOD_Cu_Zn_dom"/>
</dbReference>
<dbReference type="SUPFAM" id="SSF49329">
    <property type="entry name" value="Cu,Zn superoxide dismutase-like"/>
    <property type="match status" value="1"/>
</dbReference>